<keyword evidence="2" id="KW-0547">Nucleotide-binding</keyword>
<dbReference type="GO" id="GO:1903806">
    <property type="term" value="P:L-isoleucine import across plasma membrane"/>
    <property type="evidence" value="ECO:0007669"/>
    <property type="project" value="TreeGrafter"/>
</dbReference>
<evidence type="ECO:0000313" key="5">
    <source>
        <dbReference type="EMBL" id="TYB33057.1"/>
    </source>
</evidence>
<dbReference type="GO" id="GO:0005886">
    <property type="term" value="C:plasma membrane"/>
    <property type="evidence" value="ECO:0007669"/>
    <property type="project" value="TreeGrafter"/>
</dbReference>
<evidence type="ECO:0000256" key="3">
    <source>
        <dbReference type="ARBA" id="ARBA00022840"/>
    </source>
</evidence>
<dbReference type="PANTHER" id="PTHR45772:SF7">
    <property type="entry name" value="AMINO ACID ABC TRANSPORTER ATP-BINDING PROTEIN"/>
    <property type="match status" value="1"/>
</dbReference>
<keyword evidence="1" id="KW-0813">Transport</keyword>
<dbReference type="InterPro" id="IPR051120">
    <property type="entry name" value="ABC_AA/LPS_Transport"/>
</dbReference>
<evidence type="ECO:0000256" key="1">
    <source>
        <dbReference type="ARBA" id="ARBA00022448"/>
    </source>
</evidence>
<feature type="domain" description="ABC transporter" evidence="4">
    <location>
        <begin position="8"/>
        <end position="244"/>
    </location>
</feature>
<dbReference type="PANTHER" id="PTHR45772">
    <property type="entry name" value="CONSERVED COMPONENT OF ABC TRANSPORTER FOR NATURAL AMINO ACIDS-RELATED"/>
    <property type="match status" value="1"/>
</dbReference>
<dbReference type="PROSITE" id="PS50893">
    <property type="entry name" value="ABC_TRANSPORTER_2"/>
    <property type="match status" value="1"/>
</dbReference>
<dbReference type="GO" id="GO:0042941">
    <property type="term" value="P:D-alanine transmembrane transport"/>
    <property type="evidence" value="ECO:0007669"/>
    <property type="project" value="TreeGrafter"/>
</dbReference>
<comment type="caution">
    <text evidence="5">The sequence shown here is derived from an EMBL/GenBank/DDBJ whole genome shotgun (WGS) entry which is preliminary data.</text>
</comment>
<dbReference type="EMBL" id="VSIV01000209">
    <property type="protein sequence ID" value="TYB33057.1"/>
    <property type="molecule type" value="Genomic_DNA"/>
</dbReference>
<dbReference type="InterPro" id="IPR027417">
    <property type="entry name" value="P-loop_NTPase"/>
</dbReference>
<dbReference type="SMART" id="SM00382">
    <property type="entry name" value="AAA"/>
    <property type="match status" value="1"/>
</dbReference>
<dbReference type="SUPFAM" id="SSF52540">
    <property type="entry name" value="P-loop containing nucleoside triphosphate hydrolases"/>
    <property type="match status" value="1"/>
</dbReference>
<name>A0A5D0MHA1_FLESI</name>
<dbReference type="GO" id="GO:0015188">
    <property type="term" value="F:L-isoleucine transmembrane transporter activity"/>
    <property type="evidence" value="ECO:0007669"/>
    <property type="project" value="TreeGrafter"/>
</dbReference>
<evidence type="ECO:0000259" key="4">
    <source>
        <dbReference type="PROSITE" id="PS50893"/>
    </source>
</evidence>
<dbReference type="InterPro" id="IPR003593">
    <property type="entry name" value="AAA+_ATPase"/>
</dbReference>
<dbReference type="Pfam" id="PF12399">
    <property type="entry name" value="BCA_ABC_TP_C"/>
    <property type="match status" value="1"/>
</dbReference>
<sequence>MAERKVVLEGKELTKDFKGLRANENVSFKLFEGEILGLIGPNGAGKTTLVNMISGALSITSGDVIYNDRSIKGLKPYQIGRLGLIRTYQIVKPFPGMSVLENISVGAMFGSKDKIYSSRESKEKAEEIADFVGLSDLKNQRADQLNIASKKRLEIAKALAARPKVVLFDEVMAGLNPKEIDSAVHLIKKIRDTGISIIVIEHVMRAIKAISDRIFVLHHGVKIAEGEPDDVLNDDEVIKAYLGKRYKQLVS</sequence>
<dbReference type="Gene3D" id="3.40.50.300">
    <property type="entry name" value="P-loop containing nucleotide triphosphate hydrolases"/>
    <property type="match status" value="1"/>
</dbReference>
<evidence type="ECO:0000313" key="6">
    <source>
        <dbReference type="Proteomes" id="UP000323337"/>
    </source>
</evidence>
<dbReference type="GO" id="GO:0005304">
    <property type="term" value="F:L-valine transmembrane transporter activity"/>
    <property type="evidence" value="ECO:0007669"/>
    <property type="project" value="TreeGrafter"/>
</dbReference>
<reference evidence="5 6" key="1">
    <citation type="submission" date="2019-08" db="EMBL/GenBank/DDBJ databases">
        <title>Genomic characterization of a novel candidate phylum (ARYD3) from a high temperature, high salinity tertiary oil reservoir in north central Oklahoma, USA.</title>
        <authorList>
            <person name="Youssef N.H."/>
            <person name="Yadav A."/>
            <person name="Elshahed M.S."/>
        </authorList>
    </citation>
    <scope>NUCLEOTIDE SEQUENCE [LARGE SCALE GENOMIC DNA]</scope>
    <source>
        <strain evidence="5">ARYD1</strain>
    </source>
</reference>
<dbReference type="GO" id="GO:0015808">
    <property type="term" value="P:L-alanine transport"/>
    <property type="evidence" value="ECO:0007669"/>
    <property type="project" value="TreeGrafter"/>
</dbReference>
<dbReference type="Proteomes" id="UP000323337">
    <property type="component" value="Unassembled WGS sequence"/>
</dbReference>
<dbReference type="GO" id="GO:0016887">
    <property type="term" value="F:ATP hydrolysis activity"/>
    <property type="evidence" value="ECO:0007669"/>
    <property type="project" value="InterPro"/>
</dbReference>
<dbReference type="InterPro" id="IPR003439">
    <property type="entry name" value="ABC_transporter-like_ATP-bd"/>
</dbReference>
<keyword evidence="3 5" id="KW-0067">ATP-binding</keyword>
<gene>
    <name evidence="5" type="ORF">FXF49_08295</name>
</gene>
<organism evidence="5 6">
    <name type="scientific">Flexistipes sinusarabici</name>
    <dbReference type="NCBI Taxonomy" id="2352"/>
    <lineage>
        <taxon>Bacteria</taxon>
        <taxon>Pseudomonadati</taxon>
        <taxon>Deferribacterota</taxon>
        <taxon>Deferribacteres</taxon>
        <taxon>Deferribacterales</taxon>
        <taxon>Flexistipitaceae</taxon>
        <taxon>Flexistipes</taxon>
    </lineage>
</organism>
<dbReference type="GO" id="GO:1903805">
    <property type="term" value="P:L-valine import across plasma membrane"/>
    <property type="evidence" value="ECO:0007669"/>
    <property type="project" value="TreeGrafter"/>
</dbReference>
<accession>A0A5D0MHA1</accession>
<dbReference type="GO" id="GO:0005524">
    <property type="term" value="F:ATP binding"/>
    <property type="evidence" value="ECO:0007669"/>
    <property type="project" value="UniProtKB-KW"/>
</dbReference>
<dbReference type="InterPro" id="IPR032823">
    <property type="entry name" value="BCA_ABC_TP_C"/>
</dbReference>
<protein>
    <submittedName>
        <fullName evidence="5">ABC transporter ATP-binding protein</fullName>
    </submittedName>
</protein>
<dbReference type="RefSeq" id="WP_303701431.1">
    <property type="nucleotide sequence ID" value="NZ_VSIV01000209.1"/>
</dbReference>
<dbReference type="GO" id="GO:0015192">
    <property type="term" value="F:L-phenylalanine transmembrane transporter activity"/>
    <property type="evidence" value="ECO:0007669"/>
    <property type="project" value="TreeGrafter"/>
</dbReference>
<proteinExistence type="predicted"/>
<evidence type="ECO:0000256" key="2">
    <source>
        <dbReference type="ARBA" id="ARBA00022741"/>
    </source>
</evidence>
<dbReference type="CDD" id="cd03219">
    <property type="entry name" value="ABC_Mj1267_LivG_branched"/>
    <property type="match status" value="1"/>
</dbReference>
<dbReference type="AlphaFoldDB" id="A0A5D0MHA1"/>
<dbReference type="Pfam" id="PF00005">
    <property type="entry name" value="ABC_tran"/>
    <property type="match status" value="1"/>
</dbReference>